<evidence type="ECO:0000256" key="4">
    <source>
        <dbReference type="ARBA" id="ARBA00023242"/>
    </source>
</evidence>
<keyword evidence="2 5" id="KW-0853">WD repeat</keyword>
<accession>A0AAW2C0J4</accession>
<gene>
    <name evidence="6" type="ORF">SO802_026790</name>
</gene>
<dbReference type="GO" id="GO:0045943">
    <property type="term" value="P:positive regulation of transcription by RNA polymerase I"/>
    <property type="evidence" value="ECO:0007669"/>
    <property type="project" value="TreeGrafter"/>
</dbReference>
<evidence type="ECO:0000313" key="7">
    <source>
        <dbReference type="Proteomes" id="UP001459277"/>
    </source>
</evidence>
<dbReference type="SUPFAM" id="SSF50978">
    <property type="entry name" value="WD40 repeat-like"/>
    <property type="match status" value="1"/>
</dbReference>
<evidence type="ECO:0000313" key="6">
    <source>
        <dbReference type="EMBL" id="KAK9991805.1"/>
    </source>
</evidence>
<comment type="caution">
    <text evidence="6">The sequence shown here is derived from an EMBL/GenBank/DDBJ whole genome shotgun (WGS) entry which is preliminary data.</text>
</comment>
<evidence type="ECO:0000256" key="1">
    <source>
        <dbReference type="ARBA" id="ARBA00004604"/>
    </source>
</evidence>
<proteinExistence type="predicted"/>
<dbReference type="PANTHER" id="PTHR19924:SF26">
    <property type="entry name" value="U3 SMALL NUCLEOLAR RNA-ASSOCIATED PROTEIN 15 HOMOLOG"/>
    <property type="match status" value="1"/>
</dbReference>
<protein>
    <submittedName>
        <fullName evidence="6">Uncharacterized protein</fullName>
    </submittedName>
</protein>
<evidence type="ECO:0000256" key="5">
    <source>
        <dbReference type="PROSITE-ProRule" id="PRU00221"/>
    </source>
</evidence>
<reference evidence="6 7" key="1">
    <citation type="submission" date="2024-01" db="EMBL/GenBank/DDBJ databases">
        <title>A telomere-to-telomere, gap-free genome of sweet tea (Lithocarpus litseifolius).</title>
        <authorList>
            <person name="Zhou J."/>
        </authorList>
    </citation>
    <scope>NUCLEOTIDE SEQUENCE [LARGE SCALE GENOMIC DNA]</scope>
    <source>
        <strain evidence="6">Zhou-2022a</strain>
        <tissue evidence="6">Leaf</tissue>
    </source>
</reference>
<organism evidence="6 7">
    <name type="scientific">Lithocarpus litseifolius</name>
    <dbReference type="NCBI Taxonomy" id="425828"/>
    <lineage>
        <taxon>Eukaryota</taxon>
        <taxon>Viridiplantae</taxon>
        <taxon>Streptophyta</taxon>
        <taxon>Embryophyta</taxon>
        <taxon>Tracheophyta</taxon>
        <taxon>Spermatophyta</taxon>
        <taxon>Magnoliopsida</taxon>
        <taxon>eudicotyledons</taxon>
        <taxon>Gunneridae</taxon>
        <taxon>Pentapetalae</taxon>
        <taxon>rosids</taxon>
        <taxon>fabids</taxon>
        <taxon>Fagales</taxon>
        <taxon>Fagaceae</taxon>
        <taxon>Lithocarpus</taxon>
    </lineage>
</organism>
<dbReference type="PANTHER" id="PTHR19924">
    <property type="entry name" value="UTP15 U3 SMALL NUCLEOLAR RNA-ASSOCIATED PROTEIN 15 FAMILY MEMBER"/>
    <property type="match status" value="1"/>
</dbReference>
<keyword evidence="4" id="KW-0539">Nucleus</keyword>
<dbReference type="SMART" id="SM00320">
    <property type="entry name" value="WD40"/>
    <property type="match status" value="2"/>
</dbReference>
<dbReference type="EMBL" id="JAZDWU010000009">
    <property type="protein sequence ID" value="KAK9991805.1"/>
    <property type="molecule type" value="Genomic_DNA"/>
</dbReference>
<dbReference type="Proteomes" id="UP001459277">
    <property type="component" value="Unassembled WGS sequence"/>
</dbReference>
<dbReference type="AlphaFoldDB" id="A0AAW2C0J4"/>
<dbReference type="GO" id="GO:0005730">
    <property type="term" value="C:nucleolus"/>
    <property type="evidence" value="ECO:0007669"/>
    <property type="project" value="UniProtKB-SubCell"/>
</dbReference>
<feature type="repeat" description="WD" evidence="5">
    <location>
        <begin position="143"/>
        <end position="181"/>
    </location>
</feature>
<name>A0AAW2C0J4_9ROSI</name>
<comment type="subcellular location">
    <subcellularLocation>
        <location evidence="1">Nucleus</location>
        <location evidence="1">Nucleolus</location>
    </subcellularLocation>
</comment>
<keyword evidence="7" id="KW-1185">Reference proteome</keyword>
<dbReference type="PROSITE" id="PS50082">
    <property type="entry name" value="WD_REPEATS_2"/>
    <property type="match status" value="1"/>
</dbReference>
<dbReference type="InterPro" id="IPR001680">
    <property type="entry name" value="WD40_rpt"/>
</dbReference>
<dbReference type="GO" id="GO:0006364">
    <property type="term" value="P:rRNA processing"/>
    <property type="evidence" value="ECO:0007669"/>
    <property type="project" value="TreeGrafter"/>
</dbReference>
<dbReference type="Pfam" id="PF00400">
    <property type="entry name" value="WD40"/>
    <property type="match status" value="1"/>
</dbReference>
<dbReference type="InterPro" id="IPR036322">
    <property type="entry name" value="WD40_repeat_dom_sf"/>
</dbReference>
<keyword evidence="3" id="KW-0677">Repeat</keyword>
<dbReference type="InterPro" id="IPR015943">
    <property type="entry name" value="WD40/YVTN_repeat-like_dom_sf"/>
</dbReference>
<dbReference type="PROSITE" id="PS50294">
    <property type="entry name" value="WD_REPEATS_REGION"/>
    <property type="match status" value="1"/>
</dbReference>
<evidence type="ECO:0000256" key="3">
    <source>
        <dbReference type="ARBA" id="ARBA00022737"/>
    </source>
</evidence>
<sequence>MGRLGCLFYINNYHILGLGQYSFRLFLALKPSFWDLLSAQHEHEEPFSFSSGFFPSFKTHQIPNLISSITSLTSPPHPFAATHSISLKIFNPQTLSPSSTISSFSDVVSSASFRCDGLLIAASDLSGLIQVFDVKTRTPLRKLKSHTRPVRFLKYPFHDKLHLVFGGDDAVVKYWDVASGS</sequence>
<evidence type="ECO:0000256" key="2">
    <source>
        <dbReference type="ARBA" id="ARBA00022574"/>
    </source>
</evidence>
<dbReference type="Gene3D" id="2.130.10.10">
    <property type="entry name" value="YVTN repeat-like/Quinoprotein amine dehydrogenase"/>
    <property type="match status" value="1"/>
</dbReference>